<dbReference type="Pfam" id="PF00078">
    <property type="entry name" value="RVT_1"/>
    <property type="match status" value="1"/>
</dbReference>
<dbReference type="CDD" id="cd01651">
    <property type="entry name" value="RT_G2_intron"/>
    <property type="match status" value="1"/>
</dbReference>
<proteinExistence type="predicted"/>
<evidence type="ECO:0000313" key="2">
    <source>
        <dbReference type="EMBL" id="TQM02061.1"/>
    </source>
</evidence>
<dbReference type="Proteomes" id="UP000315677">
    <property type="component" value="Unassembled WGS sequence"/>
</dbReference>
<evidence type="ECO:0000259" key="1">
    <source>
        <dbReference type="PROSITE" id="PS50878"/>
    </source>
</evidence>
<organism evidence="2 4">
    <name type="scientific">Pseudonocardia kunmingensis</name>
    <dbReference type="NCBI Taxonomy" id="630975"/>
    <lineage>
        <taxon>Bacteria</taxon>
        <taxon>Bacillati</taxon>
        <taxon>Actinomycetota</taxon>
        <taxon>Actinomycetes</taxon>
        <taxon>Pseudonocardiales</taxon>
        <taxon>Pseudonocardiaceae</taxon>
        <taxon>Pseudonocardia</taxon>
    </lineage>
</organism>
<reference evidence="2 4" key="1">
    <citation type="submission" date="2019-06" db="EMBL/GenBank/DDBJ databases">
        <title>Sequencing the genomes of 1000 actinobacteria strains.</title>
        <authorList>
            <person name="Klenk H.-P."/>
        </authorList>
    </citation>
    <scope>NUCLEOTIDE SEQUENCE [LARGE SCALE GENOMIC DNA]</scope>
    <source>
        <strain evidence="2 4">DSM 45301</strain>
    </source>
</reference>
<dbReference type="InterPro" id="IPR030931">
    <property type="entry name" value="Group_II_RT_mat"/>
</dbReference>
<dbReference type="AlphaFoldDB" id="A0A543CYA2"/>
<comment type="caution">
    <text evidence="2">The sequence shown here is derived from an EMBL/GenBank/DDBJ whole genome shotgun (WGS) entry which is preliminary data.</text>
</comment>
<dbReference type="InterPro" id="IPR000477">
    <property type="entry name" value="RT_dom"/>
</dbReference>
<dbReference type="SUPFAM" id="SSF56672">
    <property type="entry name" value="DNA/RNA polymerases"/>
    <property type="match status" value="1"/>
</dbReference>
<accession>A0A543CYA2</accession>
<sequence>MNTGVVAWPDVDSAGLAVRRMQRKLHRWASEDPARRFDDLFNLVYDPAFLVDAFTRVAGNKGAKTAGVDGLTVAAVDTRIGVDVFLGQIRDSLKTREYRPCPVRQVMIPKGGGKLRRLGIPTVADRVVQAVVKAVLEPIFEADFLPCSYGFRPNRRAQDAIAEIHHFTSAPINYEWVLEADIAACFDEIDHVAVMDRLRRRIKDKRLANLVKAFLKSGIFTDLGDREESPTGTPQGGILSPLLANIALSVLDEHFTQHWDPATGAMGTPARRAARKRNGKGNWRLIRYADDFVLLVSGDRHHAEALRVEVAAVLAPLGLRLAEEKTRAVHIDEGFDFLGFHIRRMRKRGTQKRYVYTTPSRKSTQKVRDRVREKTNKSNLNTDLDELLSGLNQTVRGWANYFRHGVSKATFSAVDHHTWWRLVGWIRRKHPKISWKEIRRRFCDHGWRIAHNGVVFTGASSVAVTRYRYRGANIPTPWTPALTG</sequence>
<dbReference type="PANTHER" id="PTHR34047:SF8">
    <property type="entry name" value="PROTEIN YKFC"/>
    <property type="match status" value="1"/>
</dbReference>
<dbReference type="EMBL" id="VFPA01000007">
    <property type="protein sequence ID" value="TQM02061.1"/>
    <property type="molecule type" value="Genomic_DNA"/>
</dbReference>
<feature type="domain" description="Reverse transcriptase" evidence="1">
    <location>
        <begin position="89"/>
        <end position="342"/>
    </location>
</feature>
<dbReference type="InterPro" id="IPR051083">
    <property type="entry name" value="GrpII_Intron_Splice-Mob/Def"/>
</dbReference>
<evidence type="ECO:0000313" key="3">
    <source>
        <dbReference type="EMBL" id="TQM11645.1"/>
    </source>
</evidence>
<dbReference type="Pfam" id="PF08388">
    <property type="entry name" value="GIIM"/>
    <property type="match status" value="1"/>
</dbReference>
<dbReference type="EMBL" id="VFPA01000002">
    <property type="protein sequence ID" value="TQM11645.1"/>
    <property type="molecule type" value="Genomic_DNA"/>
</dbReference>
<dbReference type="NCBIfam" id="TIGR04416">
    <property type="entry name" value="group_II_RT_mat"/>
    <property type="match status" value="1"/>
</dbReference>
<keyword evidence="4" id="KW-1185">Reference proteome</keyword>
<protein>
    <submittedName>
        <fullName evidence="2">RNA-directed DNA polymerase</fullName>
    </submittedName>
</protein>
<keyword evidence="2" id="KW-0695">RNA-directed DNA polymerase</keyword>
<name>A0A543CYA2_9PSEU</name>
<dbReference type="PROSITE" id="PS50878">
    <property type="entry name" value="RT_POL"/>
    <property type="match status" value="1"/>
</dbReference>
<keyword evidence="2" id="KW-0548">Nucleotidyltransferase</keyword>
<dbReference type="InterPro" id="IPR043502">
    <property type="entry name" value="DNA/RNA_pol_sf"/>
</dbReference>
<keyword evidence="2" id="KW-0808">Transferase</keyword>
<dbReference type="InterPro" id="IPR013597">
    <property type="entry name" value="Mat_intron_G2"/>
</dbReference>
<dbReference type="GO" id="GO:0003964">
    <property type="term" value="F:RNA-directed DNA polymerase activity"/>
    <property type="evidence" value="ECO:0007669"/>
    <property type="project" value="UniProtKB-KW"/>
</dbReference>
<dbReference type="PANTHER" id="PTHR34047">
    <property type="entry name" value="NUCLEAR INTRON MATURASE 1, MITOCHONDRIAL-RELATED"/>
    <property type="match status" value="1"/>
</dbReference>
<gene>
    <name evidence="3" type="ORF">FB558_4212</name>
    <name evidence="2" type="ORF">FB558_7920</name>
</gene>
<evidence type="ECO:0000313" key="4">
    <source>
        <dbReference type="Proteomes" id="UP000315677"/>
    </source>
</evidence>